<dbReference type="PANTHER" id="PTHR43794">
    <property type="entry name" value="AMINOHYDROLASE SSNA-RELATED"/>
    <property type="match status" value="1"/>
</dbReference>
<evidence type="ECO:0000313" key="3">
    <source>
        <dbReference type="EMBL" id="JAP92756.1"/>
    </source>
</evidence>
<dbReference type="Pfam" id="PF01979">
    <property type="entry name" value="Amidohydro_1"/>
    <property type="match status" value="1"/>
</dbReference>
<dbReference type="InterPro" id="IPR006680">
    <property type="entry name" value="Amidohydro-rel"/>
</dbReference>
<keyword evidence="1 3" id="KW-0378">Hydrolase</keyword>
<name>A0A146KB66_9EUKA</name>
<proteinExistence type="predicted"/>
<dbReference type="NCBIfam" id="NF005540">
    <property type="entry name" value="PRK07203.1"/>
    <property type="match status" value="1"/>
</dbReference>
<feature type="domain" description="Amidohydrolase-related" evidence="2">
    <location>
        <begin position="71"/>
        <end position="444"/>
    </location>
</feature>
<dbReference type="SUPFAM" id="SSF51556">
    <property type="entry name" value="Metallo-dependent hydrolases"/>
    <property type="match status" value="1"/>
</dbReference>
<evidence type="ECO:0000256" key="1">
    <source>
        <dbReference type="ARBA" id="ARBA00022801"/>
    </source>
</evidence>
<dbReference type="AlphaFoldDB" id="A0A146KB66"/>
<protein>
    <submittedName>
        <fullName evidence="3">Amidohydrolase family protein</fullName>
    </submittedName>
</protein>
<feature type="non-terminal residue" evidence="3">
    <location>
        <position position="1"/>
    </location>
</feature>
<dbReference type="Gene3D" id="3.20.20.140">
    <property type="entry name" value="Metal-dependent hydrolases"/>
    <property type="match status" value="1"/>
</dbReference>
<dbReference type="Gene3D" id="2.30.40.10">
    <property type="entry name" value="Urease, subunit C, domain 1"/>
    <property type="match status" value="1"/>
</dbReference>
<dbReference type="GO" id="GO:0016810">
    <property type="term" value="F:hydrolase activity, acting on carbon-nitrogen (but not peptide) bonds"/>
    <property type="evidence" value="ECO:0007669"/>
    <property type="project" value="InterPro"/>
</dbReference>
<dbReference type="SUPFAM" id="SSF51338">
    <property type="entry name" value="Composite domain of metallo-dependent hydrolases"/>
    <property type="match status" value="1"/>
</dbReference>
<accession>A0A146KB66</accession>
<dbReference type="EMBL" id="GDID01003850">
    <property type="protein sequence ID" value="JAP92756.1"/>
    <property type="molecule type" value="Transcribed_RNA"/>
</dbReference>
<organism evidence="3">
    <name type="scientific">Trepomonas sp. PC1</name>
    <dbReference type="NCBI Taxonomy" id="1076344"/>
    <lineage>
        <taxon>Eukaryota</taxon>
        <taxon>Metamonada</taxon>
        <taxon>Diplomonadida</taxon>
        <taxon>Hexamitidae</taxon>
        <taxon>Hexamitinae</taxon>
        <taxon>Trepomonas</taxon>
    </lineage>
</organism>
<sequence length="486" mass="55014">EGTWQLSKNEKHPQEMTTIIYNATIVTLDNEDQVMQGAMVFDNKQILAIGNFEELKQKYQDAKLIDADERVVFPGFVNAHGHYYGMFSRGMDTKDTPAKDFEEVLQKLWFRLDRCLDEASVRLSAKVCLLDALSAGTTTIVDHHASPNYIQNSLKAIYEETKKAGIRSSLCYEVTDRNGEEQMKMGVKENLDFMRYAAQQQEEAVKQGQTPDIQGQFGLHALLTCSDETLKYCNQELKQVIKEIGLHGGFHLHVTEGIADQIRSVERYQARVVERLCKYLFNGIDQSKTLLAHCIDLSDEDIKQLSELNLKIVHNPSSNMNNAVGVTKVNKMLENGIQLCLGTDGMNSDMILEHKTLYLLHKHNQKDPGAFSVQAYEMLKNNGKFATQLFGGQKIGVIEVGAVPDIVITKYRNPTPMNRFNIPWHIMFGMQPGCAWYTICQGKVLVQEGNIVSMNPKQVQKEAQKETPNVWGRLDGIISFDKKKQE</sequence>
<dbReference type="InterPro" id="IPR050287">
    <property type="entry name" value="MTA/SAH_deaminase"/>
</dbReference>
<dbReference type="InterPro" id="IPR011059">
    <property type="entry name" value="Metal-dep_hydrolase_composite"/>
</dbReference>
<dbReference type="InterPro" id="IPR032466">
    <property type="entry name" value="Metal_Hydrolase"/>
</dbReference>
<dbReference type="PANTHER" id="PTHR43794:SF11">
    <property type="entry name" value="AMIDOHYDROLASE-RELATED DOMAIN-CONTAINING PROTEIN"/>
    <property type="match status" value="1"/>
</dbReference>
<evidence type="ECO:0000259" key="2">
    <source>
        <dbReference type="Pfam" id="PF01979"/>
    </source>
</evidence>
<reference evidence="3" key="1">
    <citation type="submission" date="2015-07" db="EMBL/GenBank/DDBJ databases">
        <title>Adaptation to a free-living lifestyle via gene acquisitions in the diplomonad Trepomonas sp. PC1.</title>
        <authorList>
            <person name="Xu F."/>
            <person name="Jerlstrom-Hultqvist J."/>
            <person name="Kolisko M."/>
            <person name="Simpson A.G.B."/>
            <person name="Roger A.J."/>
            <person name="Svard S.G."/>
            <person name="Andersson J.O."/>
        </authorList>
    </citation>
    <scope>NUCLEOTIDE SEQUENCE</scope>
    <source>
        <strain evidence="3">PC1</strain>
    </source>
</reference>
<gene>
    <name evidence="3" type="ORF">TPC1_15193</name>
</gene>